<dbReference type="Pfam" id="PF00534">
    <property type="entry name" value="Glycos_transf_1"/>
    <property type="match status" value="1"/>
</dbReference>
<feature type="domain" description="Glycosyltransferase subfamily 4-like N-terminal" evidence="4">
    <location>
        <begin position="30"/>
        <end position="178"/>
    </location>
</feature>
<evidence type="ECO:0000256" key="2">
    <source>
        <dbReference type="ARBA" id="ARBA00022679"/>
    </source>
</evidence>
<reference evidence="5 6" key="1">
    <citation type="submission" date="2023-06" db="EMBL/GenBank/DDBJ databases">
        <title>Rock-solubilizing bacteria, Microbacterium invictum, promotes re-establishment of vegetation in rocky wasteland by accelerating rock bio-weathering and reshaping soil bacterial community.</title>
        <authorList>
            <person name="Liu C."/>
        </authorList>
    </citation>
    <scope>NUCLEOTIDE SEQUENCE [LARGE SCALE GENOMIC DNA]</scope>
    <source>
        <strain evidence="5 6">X-18</strain>
    </source>
</reference>
<evidence type="ECO:0000313" key="6">
    <source>
        <dbReference type="Proteomes" id="UP001324533"/>
    </source>
</evidence>
<dbReference type="Gene3D" id="3.40.50.2000">
    <property type="entry name" value="Glycogen Phosphorylase B"/>
    <property type="match status" value="2"/>
</dbReference>
<dbReference type="EC" id="2.4.-.-" evidence="5"/>
<evidence type="ECO:0000259" key="4">
    <source>
        <dbReference type="Pfam" id="PF13439"/>
    </source>
</evidence>
<dbReference type="SUPFAM" id="SSF53756">
    <property type="entry name" value="UDP-Glycosyltransferase/glycogen phosphorylase"/>
    <property type="match status" value="1"/>
</dbReference>
<proteinExistence type="predicted"/>
<evidence type="ECO:0000313" key="5">
    <source>
        <dbReference type="EMBL" id="WQB69817.1"/>
    </source>
</evidence>
<keyword evidence="6" id="KW-1185">Reference proteome</keyword>
<dbReference type="Pfam" id="PF13439">
    <property type="entry name" value="Glyco_transf_4"/>
    <property type="match status" value="1"/>
</dbReference>
<evidence type="ECO:0000256" key="1">
    <source>
        <dbReference type="ARBA" id="ARBA00022676"/>
    </source>
</evidence>
<gene>
    <name evidence="5" type="ORF">T9R20_14110</name>
</gene>
<feature type="domain" description="Glycosyl transferase family 1" evidence="3">
    <location>
        <begin position="267"/>
        <end position="333"/>
    </location>
</feature>
<dbReference type="InterPro" id="IPR028098">
    <property type="entry name" value="Glyco_trans_4-like_N"/>
</dbReference>
<organism evidence="5 6">
    <name type="scientific">Microbacterium invictum</name>
    <dbReference type="NCBI Taxonomy" id="515415"/>
    <lineage>
        <taxon>Bacteria</taxon>
        <taxon>Bacillati</taxon>
        <taxon>Actinomycetota</taxon>
        <taxon>Actinomycetes</taxon>
        <taxon>Micrococcales</taxon>
        <taxon>Microbacteriaceae</taxon>
        <taxon>Microbacterium</taxon>
    </lineage>
</organism>
<accession>A0ABZ0VDE1</accession>
<dbReference type="GO" id="GO:0016757">
    <property type="term" value="F:glycosyltransferase activity"/>
    <property type="evidence" value="ECO:0007669"/>
    <property type="project" value="UniProtKB-KW"/>
</dbReference>
<dbReference type="EMBL" id="CP139779">
    <property type="protein sequence ID" value="WQB69817.1"/>
    <property type="molecule type" value="Genomic_DNA"/>
</dbReference>
<dbReference type="InterPro" id="IPR001296">
    <property type="entry name" value="Glyco_trans_1"/>
</dbReference>
<dbReference type="RefSeq" id="WP_322409943.1">
    <property type="nucleotide sequence ID" value="NZ_CP139779.1"/>
</dbReference>
<protein>
    <submittedName>
        <fullName evidence="5">Glycosyltransferase</fullName>
        <ecNumber evidence="5">2.4.-.-</ecNumber>
    </submittedName>
</protein>
<dbReference type="Proteomes" id="UP001324533">
    <property type="component" value="Chromosome"/>
</dbReference>
<keyword evidence="1 5" id="KW-0328">Glycosyltransferase</keyword>
<keyword evidence="2 5" id="KW-0808">Transferase</keyword>
<name>A0ABZ0VDE1_9MICO</name>
<evidence type="ECO:0000259" key="3">
    <source>
        <dbReference type="Pfam" id="PF00534"/>
    </source>
</evidence>
<sequence>MLAVTKKRVAVVIARAHGRGTGDVGVGWMNWLSRAGYEVDAVSLIAIARPKDLDPTVRFLSPTSPRGLRSQIAAVRRLISDRRIETILASGTRANLVAIAAARSFSGAERPLVAISENAVLSIPGRRLTLRERGLLALARQWYRHADVALSATHPGAAELTAAFGVPASRSLVVPRAVTDPSTVDVSRPYLPASDGAVSLVVPEPVGDARDSHLAVLAAEVLTRRGTPTSVLAPADGDGLPQLHALADLRGVSLETYDSAGGWRRHITKRTVVFLPSDREGFGRPLIEAASLHVPSVAISSTLGVADAIVPGVTGELALDTQPNSIADAVERAARLDVDGVDAWLDRFSADTSGHLLEHALRYAESRRAA</sequence>